<dbReference type="PANTHER" id="PTHR16305">
    <property type="entry name" value="TESTICULAR SOLUBLE ADENYLYL CYCLASE"/>
    <property type="match status" value="1"/>
</dbReference>
<dbReference type="SUPFAM" id="SSF52540">
    <property type="entry name" value="P-loop containing nucleoside triphosphate hydrolases"/>
    <property type="match status" value="1"/>
</dbReference>
<protein>
    <submittedName>
        <fullName evidence="6">AAA family ATPase</fullName>
    </submittedName>
</protein>
<evidence type="ECO:0000256" key="3">
    <source>
        <dbReference type="SAM" id="Coils"/>
    </source>
</evidence>
<evidence type="ECO:0000313" key="6">
    <source>
        <dbReference type="EMBL" id="MDT0344903.1"/>
    </source>
</evidence>
<feature type="domain" description="Orc1-like AAA ATPase" evidence="5">
    <location>
        <begin position="4"/>
        <end position="176"/>
    </location>
</feature>
<dbReference type="InterPro" id="IPR041664">
    <property type="entry name" value="AAA_16"/>
</dbReference>
<dbReference type="RefSeq" id="WP_311706038.1">
    <property type="nucleotide sequence ID" value="NZ_JAVREL010000012.1"/>
</dbReference>
<evidence type="ECO:0000313" key="7">
    <source>
        <dbReference type="Proteomes" id="UP001183246"/>
    </source>
</evidence>
<proteinExistence type="predicted"/>
<dbReference type="InterPro" id="IPR027417">
    <property type="entry name" value="P-loop_NTPase"/>
</dbReference>
<sequence>MFDELIGREHAAGVLRAEIERATGSHGGLVLVAGEAGIGKTALVTGAAEEARSRGALVLGGSCWDSDNAPGYWPWVQVVRALRRAVPAGEWAAARDAAGESLAALLAEAPPAATVPGVPTGEGFELYDAVTTALVTVSATRPVVVVLDDLHWADTASLRLLQFAAQHTWFERLLLIGTYRDAEVEPAGHPLHSLMMPLVAKATTVTLTGLGPAEVGALMTRTVGRAPDPPLLAEVHRRTGGNPFFVEQTARLWHSGGALSATPPGVGDAVRRRLGLLPEPVARLLTHAAVLGREFHRQVLAAAGGTPVPEVDRLLDHAVAARLVAQRGAGRFGFAHDLVRETLYEALDESERRARHAAVVRALDDDPELAGRVPPADAARHAWLAGPEVAPARVVDLLLAAANDAVGRMALEEASGHYRRAHELAAEVDPRRRVLIALEFRERLWHVGDPEEAARHFPEVAAEARALADPGLLARVALSLYRNEGSGASGELRSLRAELIREAHRALVGPADAGATAAEDDPAALEGLARDLAVRAAVLARRGKDDDALGFSLLARHDTIWGPGTAGEREVLTAELVRLARRTNDEDLEHFASSLRWVALVELGDPRYAEQLSEFVAIVERQDTPRYRLSSVIDQAIVATMCGRFAEAEAFMAQVGGLAGKGAHVEQFACYVHHLRWSWLLTQGRFAELDELHGSLTGADYQWPELIAGITAAQRGDTGAVLRQFDVARQRRYPRAVEALWLRFQAQAAAASRDPDLCARARADLAPHAGQWSVSLFGFDISGPMDLWSAVLDAAEERWDAAVEGFTAAARSADLLRARPWAAEARAHLARALLGRGKPGDAAAAAALTDEVAHEAAELGLHHLRERAPRERAAPEPPAGPADEFRFDGTVWTLRHAGRTVHMPDAKGLRDLRELLTHPGTDIPAVRLLDPAGEVPRYGGDAVLDETAKARYRSHLDRLDAEIDRAAEAGDERRVAELDRERAALLEELRAAAGLGGRTRRLGDEAERARKTVTARIRDTLRRLDARHPELAAHLRATVTTGALCAYRPAPGQEVHFRL</sequence>
<dbReference type="PANTHER" id="PTHR16305:SF35">
    <property type="entry name" value="TRANSCRIPTIONAL ACTIVATOR DOMAIN"/>
    <property type="match status" value="1"/>
</dbReference>
<keyword evidence="3" id="KW-0175">Coiled coil</keyword>
<comment type="caution">
    <text evidence="6">The sequence shown here is derived from an EMBL/GenBank/DDBJ whole genome shotgun (WGS) entry which is preliminary data.</text>
</comment>
<feature type="coiled-coil region" evidence="3">
    <location>
        <begin position="949"/>
        <end position="995"/>
    </location>
</feature>
<organism evidence="6 7">
    <name type="scientific">Streptomyces litchfieldiae</name>
    <dbReference type="NCBI Taxonomy" id="3075543"/>
    <lineage>
        <taxon>Bacteria</taxon>
        <taxon>Bacillati</taxon>
        <taxon>Actinomycetota</taxon>
        <taxon>Actinomycetes</taxon>
        <taxon>Kitasatosporales</taxon>
        <taxon>Streptomycetaceae</taxon>
        <taxon>Streptomyces</taxon>
    </lineage>
</organism>
<evidence type="ECO:0000256" key="4">
    <source>
        <dbReference type="SAM" id="MobiDB-lite"/>
    </source>
</evidence>
<accession>A0ABU2MVN9</accession>
<keyword evidence="2" id="KW-0067">ATP-binding</keyword>
<keyword evidence="1" id="KW-0547">Nucleotide-binding</keyword>
<keyword evidence="7" id="KW-1185">Reference proteome</keyword>
<feature type="compositionally biased region" description="Basic and acidic residues" evidence="4">
    <location>
        <begin position="864"/>
        <end position="874"/>
    </location>
</feature>
<feature type="region of interest" description="Disordered" evidence="4">
    <location>
        <begin position="864"/>
        <end position="885"/>
    </location>
</feature>
<evidence type="ECO:0000259" key="5">
    <source>
        <dbReference type="Pfam" id="PF13191"/>
    </source>
</evidence>
<gene>
    <name evidence="6" type="ORF">RM590_20130</name>
</gene>
<evidence type="ECO:0000256" key="1">
    <source>
        <dbReference type="ARBA" id="ARBA00022741"/>
    </source>
</evidence>
<name>A0ABU2MVN9_9ACTN</name>
<dbReference type="Pfam" id="PF13191">
    <property type="entry name" value="AAA_16"/>
    <property type="match status" value="1"/>
</dbReference>
<dbReference type="EMBL" id="JAVREL010000012">
    <property type="protein sequence ID" value="MDT0344903.1"/>
    <property type="molecule type" value="Genomic_DNA"/>
</dbReference>
<evidence type="ECO:0000256" key="2">
    <source>
        <dbReference type="ARBA" id="ARBA00022840"/>
    </source>
</evidence>
<reference evidence="7" key="1">
    <citation type="submission" date="2023-07" db="EMBL/GenBank/DDBJ databases">
        <title>30 novel species of actinomycetes from the DSMZ collection.</title>
        <authorList>
            <person name="Nouioui I."/>
        </authorList>
    </citation>
    <scope>NUCLEOTIDE SEQUENCE [LARGE SCALE GENOMIC DNA]</scope>
    <source>
        <strain evidence="7">DSM 44938</strain>
    </source>
</reference>
<dbReference type="Proteomes" id="UP001183246">
    <property type="component" value="Unassembled WGS sequence"/>
</dbReference>